<evidence type="ECO:0000256" key="3">
    <source>
        <dbReference type="ARBA" id="ARBA00022741"/>
    </source>
</evidence>
<feature type="compositionally biased region" description="Pro residues" evidence="7">
    <location>
        <begin position="22"/>
        <end position="32"/>
    </location>
</feature>
<dbReference type="RefSeq" id="WP_328776367.1">
    <property type="nucleotide sequence ID" value="NZ_CP108057.1"/>
</dbReference>
<keyword evidence="6 8" id="KW-0472">Membrane</keyword>
<evidence type="ECO:0000256" key="7">
    <source>
        <dbReference type="SAM" id="MobiDB-lite"/>
    </source>
</evidence>
<comment type="subcellular location">
    <subcellularLocation>
        <location evidence="1">Cell membrane</location>
        <topology evidence="1">Multi-pass membrane protein</topology>
    </subcellularLocation>
</comment>
<feature type="transmembrane region" description="Helical" evidence="8">
    <location>
        <begin position="164"/>
        <end position="183"/>
    </location>
</feature>
<dbReference type="PROSITE" id="PS00211">
    <property type="entry name" value="ABC_TRANSPORTER_1"/>
    <property type="match status" value="1"/>
</dbReference>
<name>A0ABZ1RMK4_9ACTN</name>
<evidence type="ECO:0000256" key="2">
    <source>
        <dbReference type="ARBA" id="ARBA00022692"/>
    </source>
</evidence>
<reference evidence="11" key="1">
    <citation type="submission" date="2022-10" db="EMBL/GenBank/DDBJ databases">
        <title>The complete genomes of actinobacterial strains from the NBC collection.</title>
        <authorList>
            <person name="Joergensen T.S."/>
            <person name="Alvarez Arevalo M."/>
            <person name="Sterndorff E.B."/>
            <person name="Faurdal D."/>
            <person name="Vuksanovic O."/>
            <person name="Mourched A.-S."/>
            <person name="Charusanti P."/>
            <person name="Shaw S."/>
            <person name="Blin K."/>
            <person name="Weber T."/>
        </authorList>
    </citation>
    <scope>NUCLEOTIDE SEQUENCE</scope>
    <source>
        <strain evidence="11">NBC_00283</strain>
    </source>
</reference>
<dbReference type="InterPro" id="IPR036640">
    <property type="entry name" value="ABC1_TM_sf"/>
</dbReference>
<dbReference type="InterPro" id="IPR003439">
    <property type="entry name" value="ABC_transporter-like_ATP-bd"/>
</dbReference>
<dbReference type="InterPro" id="IPR039421">
    <property type="entry name" value="Type_1_exporter"/>
</dbReference>
<dbReference type="SUPFAM" id="SSF52540">
    <property type="entry name" value="P-loop containing nucleoside triphosphate hydrolases"/>
    <property type="match status" value="1"/>
</dbReference>
<dbReference type="Proteomes" id="UP001432075">
    <property type="component" value="Chromosome"/>
</dbReference>
<keyword evidence="2 8" id="KW-0812">Transmembrane</keyword>
<dbReference type="Gene3D" id="3.40.50.300">
    <property type="entry name" value="P-loop containing nucleotide triphosphate hydrolases"/>
    <property type="match status" value="1"/>
</dbReference>
<protein>
    <submittedName>
        <fullName evidence="11">ABC transporter ATP-binding protein/permease</fullName>
    </submittedName>
</protein>
<dbReference type="CDD" id="cd18551">
    <property type="entry name" value="ABC_6TM_LmrA_like"/>
    <property type="match status" value="1"/>
</dbReference>
<dbReference type="PANTHER" id="PTHR43394:SF1">
    <property type="entry name" value="ATP-BINDING CASSETTE SUB-FAMILY B MEMBER 10, MITOCHONDRIAL"/>
    <property type="match status" value="1"/>
</dbReference>
<dbReference type="InterPro" id="IPR017871">
    <property type="entry name" value="ABC_transporter-like_CS"/>
</dbReference>
<dbReference type="InterPro" id="IPR011527">
    <property type="entry name" value="ABC1_TM_dom"/>
</dbReference>
<organism evidence="11 12">
    <name type="scientific">Streptomyces goshikiensis</name>
    <dbReference type="NCBI Taxonomy" id="1942"/>
    <lineage>
        <taxon>Bacteria</taxon>
        <taxon>Bacillati</taxon>
        <taxon>Actinomycetota</taxon>
        <taxon>Actinomycetes</taxon>
        <taxon>Kitasatosporales</taxon>
        <taxon>Streptomycetaceae</taxon>
        <taxon>Streptomyces</taxon>
    </lineage>
</organism>
<evidence type="ECO:0000256" key="5">
    <source>
        <dbReference type="ARBA" id="ARBA00022989"/>
    </source>
</evidence>
<dbReference type="PROSITE" id="PS50929">
    <property type="entry name" value="ABC_TM1F"/>
    <property type="match status" value="1"/>
</dbReference>
<dbReference type="PROSITE" id="PS50893">
    <property type="entry name" value="ABC_TRANSPORTER_2"/>
    <property type="match status" value="1"/>
</dbReference>
<keyword evidence="12" id="KW-1185">Reference proteome</keyword>
<feature type="region of interest" description="Disordered" evidence="7">
    <location>
        <begin position="7"/>
        <end position="33"/>
    </location>
</feature>
<dbReference type="SMART" id="SM00382">
    <property type="entry name" value="AAA"/>
    <property type="match status" value="1"/>
</dbReference>
<keyword evidence="5 8" id="KW-1133">Transmembrane helix</keyword>
<feature type="domain" description="ABC transporter" evidence="9">
    <location>
        <begin position="378"/>
        <end position="613"/>
    </location>
</feature>
<proteinExistence type="predicted"/>
<feature type="transmembrane region" description="Helical" evidence="8">
    <location>
        <begin position="189"/>
        <end position="208"/>
    </location>
</feature>
<feature type="transmembrane region" description="Helical" evidence="8">
    <location>
        <begin position="88"/>
        <end position="111"/>
    </location>
</feature>
<evidence type="ECO:0000256" key="8">
    <source>
        <dbReference type="SAM" id="Phobius"/>
    </source>
</evidence>
<evidence type="ECO:0000259" key="10">
    <source>
        <dbReference type="PROSITE" id="PS50929"/>
    </source>
</evidence>
<evidence type="ECO:0000256" key="4">
    <source>
        <dbReference type="ARBA" id="ARBA00022840"/>
    </source>
</evidence>
<dbReference type="EMBL" id="CP108057">
    <property type="protein sequence ID" value="WUO48067.1"/>
    <property type="molecule type" value="Genomic_DNA"/>
</dbReference>
<dbReference type="PANTHER" id="PTHR43394">
    <property type="entry name" value="ATP-DEPENDENT PERMEASE MDL1, MITOCHONDRIAL"/>
    <property type="match status" value="1"/>
</dbReference>
<dbReference type="GO" id="GO:0005524">
    <property type="term" value="F:ATP binding"/>
    <property type="evidence" value="ECO:0007669"/>
    <property type="project" value="UniProtKB-KW"/>
</dbReference>
<feature type="transmembrane region" description="Helical" evidence="8">
    <location>
        <begin position="52"/>
        <end position="68"/>
    </location>
</feature>
<keyword evidence="3" id="KW-0547">Nucleotide-binding</keyword>
<evidence type="ECO:0000256" key="1">
    <source>
        <dbReference type="ARBA" id="ARBA00004651"/>
    </source>
</evidence>
<evidence type="ECO:0000313" key="12">
    <source>
        <dbReference type="Proteomes" id="UP001432075"/>
    </source>
</evidence>
<feature type="transmembrane region" description="Helical" evidence="8">
    <location>
        <begin position="305"/>
        <end position="325"/>
    </location>
</feature>
<dbReference type="Gene3D" id="1.20.1560.10">
    <property type="entry name" value="ABC transporter type 1, transmembrane domain"/>
    <property type="match status" value="1"/>
</dbReference>
<dbReference type="Pfam" id="PF00005">
    <property type="entry name" value="ABC_tran"/>
    <property type="match status" value="1"/>
</dbReference>
<feature type="domain" description="ABC transmembrane type-1" evidence="10">
    <location>
        <begin position="53"/>
        <end position="332"/>
    </location>
</feature>
<evidence type="ECO:0000313" key="11">
    <source>
        <dbReference type="EMBL" id="WUO48067.1"/>
    </source>
</evidence>
<keyword evidence="4 11" id="KW-0067">ATP-binding</keyword>
<dbReference type="InterPro" id="IPR003593">
    <property type="entry name" value="AAA+_ATPase"/>
</dbReference>
<gene>
    <name evidence="11" type="ORF">OHU17_20720</name>
</gene>
<evidence type="ECO:0000259" key="9">
    <source>
        <dbReference type="PROSITE" id="PS50893"/>
    </source>
</evidence>
<evidence type="ECO:0000256" key="6">
    <source>
        <dbReference type="ARBA" id="ARBA00023136"/>
    </source>
</evidence>
<sequence length="620" mass="64556">MTGAAEALLGTPQAGRTTPAPALVPKPEPTPAAPSGLRLLLTRHLRPHRGRLVAGAGLGLAGGLAGLAEPMAAKALIDRLVAGGSPTASAIGLGALVLASVLITAAGSYLLERTAEGVVRTTRERLAARVLRLPVADMDRQRPGDLVARLTSDTGQLRAAAGQALAVCATSTLMVLGGLTAMFLLDPVLAGATVGVIGTVCGIGSLTLPRIGRAARRSQQVTGELGAALERALGAFRTVKANGLERRETEAAREAAHRAWRSGVRAVGWEAAVEVASGLSVRLAFLTVLGFGGTRVATGQMTMSALVAFLFYVLFIGPLLTQLAGSAGLVQRGSAAALRIHEIECLAIEPLADAGADAEPPAEPAAAPAAVRAAPLALELRDVRFGYPGRDTTVLDGLSLDVPAGGLTALVGPSGAGKSTVFALLERFYEPASGRILLDGRDVRDWPLTGLRATIGYVEQDAPVLSGTLRDNLLRSAPRASPEELRAVLALTRLDGLVERLPAGLDTELGHRGTALSGGQRQRVAIARALLRRPRLLLLDEATSQLDAENERALRDAVADIARETTVVVIAHRLSTVTGARRIVVLEDGRARATGTHRELLASDELYGRLVRTQLLDHRP</sequence>
<accession>A0ABZ1RMK4</accession>
<dbReference type="InterPro" id="IPR027417">
    <property type="entry name" value="P-loop_NTPase"/>
</dbReference>
<dbReference type="SUPFAM" id="SSF90123">
    <property type="entry name" value="ABC transporter transmembrane region"/>
    <property type="match status" value="1"/>
</dbReference>
<dbReference type="Pfam" id="PF00664">
    <property type="entry name" value="ABC_membrane"/>
    <property type="match status" value="1"/>
</dbReference>